<evidence type="ECO:0000313" key="2">
    <source>
        <dbReference type="EMBL" id="TMR05037.1"/>
    </source>
</evidence>
<comment type="caution">
    <text evidence="2">The sequence shown here is derived from an EMBL/GenBank/DDBJ whole genome shotgun (WGS) entry which is preliminary data.</text>
</comment>
<sequence length="101" mass="11079">MEEAVVEETDRCQGPQPRCSQLPTLEVMLGRLSDRSPLPPLRVCSQCGACILTVHGVWPEGAPSPYRVVRIRLLHQPAVRTPRVPSSPPRAPVPERAAARP</sequence>
<evidence type="ECO:0000313" key="3">
    <source>
        <dbReference type="Proteomes" id="UP000309174"/>
    </source>
</evidence>
<dbReference type="EMBL" id="VCKW01000024">
    <property type="protein sequence ID" value="TMR05037.1"/>
    <property type="molecule type" value="Genomic_DNA"/>
</dbReference>
<keyword evidence="3" id="KW-1185">Reference proteome</keyword>
<dbReference type="OrthoDB" id="3483025at2"/>
<feature type="region of interest" description="Disordered" evidence="1">
    <location>
        <begin position="78"/>
        <end position="101"/>
    </location>
</feature>
<protein>
    <submittedName>
        <fullName evidence="2">Uncharacterized protein</fullName>
    </submittedName>
</protein>
<reference evidence="2 3" key="1">
    <citation type="submission" date="2019-05" db="EMBL/GenBank/DDBJ databases">
        <title>Draft genome sequence of Actinomadura sp. 14C53.</title>
        <authorList>
            <person name="Saricaoglu S."/>
            <person name="Isik K."/>
        </authorList>
    </citation>
    <scope>NUCLEOTIDE SEQUENCE [LARGE SCALE GENOMIC DNA]</scope>
    <source>
        <strain evidence="2 3">14C53</strain>
    </source>
</reference>
<name>A0A5C4JHI7_9ACTN</name>
<proteinExistence type="predicted"/>
<dbReference type="RefSeq" id="WP_138644228.1">
    <property type="nucleotide sequence ID" value="NZ_VCKW01000024.1"/>
</dbReference>
<evidence type="ECO:0000256" key="1">
    <source>
        <dbReference type="SAM" id="MobiDB-lite"/>
    </source>
</evidence>
<organism evidence="2 3">
    <name type="scientific">Actinomadura soli</name>
    <dbReference type="NCBI Taxonomy" id="2508997"/>
    <lineage>
        <taxon>Bacteria</taxon>
        <taxon>Bacillati</taxon>
        <taxon>Actinomycetota</taxon>
        <taxon>Actinomycetes</taxon>
        <taxon>Streptosporangiales</taxon>
        <taxon>Thermomonosporaceae</taxon>
        <taxon>Actinomadura</taxon>
    </lineage>
</organism>
<gene>
    <name evidence="2" type="ORF">ETD83_06970</name>
</gene>
<accession>A0A5C4JHI7</accession>
<dbReference type="AlphaFoldDB" id="A0A5C4JHI7"/>
<dbReference type="Proteomes" id="UP000309174">
    <property type="component" value="Unassembled WGS sequence"/>
</dbReference>